<feature type="domain" description="Solute-binding protein family 5" evidence="1">
    <location>
        <begin position="87"/>
        <end position="445"/>
    </location>
</feature>
<dbReference type="RefSeq" id="WP_111750904.1">
    <property type="nucleotide sequence ID" value="NZ_PTPX01000022.1"/>
</dbReference>
<dbReference type="Gene3D" id="3.10.105.10">
    <property type="entry name" value="Dipeptide-binding Protein, Domain 3"/>
    <property type="match status" value="1"/>
</dbReference>
<dbReference type="Gene3D" id="3.40.190.10">
    <property type="entry name" value="Periplasmic binding protein-like II"/>
    <property type="match status" value="1"/>
</dbReference>
<dbReference type="Proteomes" id="UP000248689">
    <property type="component" value="Unassembled WGS sequence"/>
</dbReference>
<dbReference type="GO" id="GO:0030288">
    <property type="term" value="C:outer membrane-bounded periplasmic space"/>
    <property type="evidence" value="ECO:0007669"/>
    <property type="project" value="UniProtKB-ARBA"/>
</dbReference>
<dbReference type="SUPFAM" id="SSF53850">
    <property type="entry name" value="Periplasmic binding protein-like II"/>
    <property type="match status" value="1"/>
</dbReference>
<keyword evidence="3" id="KW-1185">Reference proteome</keyword>
<dbReference type="PIRSF" id="PIRSF002741">
    <property type="entry name" value="MppA"/>
    <property type="match status" value="1"/>
</dbReference>
<protein>
    <submittedName>
        <fullName evidence="2">ABC transporter substrate-binding protein</fullName>
    </submittedName>
</protein>
<sequence length="527" mass="58272">MKKFLAPFLVGGVAALAVHYFQGDKATTTETEKPTEPTTQVQQNDELALATVVAPWEINSLDPNQTGVIFQRMNLAETLVEANLNGELVAGLATEWASNDDATLWTFKLRPDVVFHNGQPLTAQAVANSLNIAMAKPGVLQKAFIKHIQAVSDSEIQIALNKPFVPFPSFLTHYTAIILAPESYNDKGEVTQLIGTGAFKASKIEPPQKLEAVRFEQYWGNKPKLSQANYLASSRSETRMLMAQSDKSALVFNLDTASVERLKTDPNLNLTSVSIARTIQLKMDVAKPFFNDLAVRKALSDAIDRKAIAENVLKIDGGMADQILPKAFADWRIEAVTSQPDIAKIKADLTARGYEFNSEGKLTKDGKPFSFTLRTFSDRPELPVIATILQAQWKQIGVDVNVSVGNFSEIPAGHKDGSLEMALYALNYGKTLDPFGVIVQDYAKNGSDWGVMNWQNATLDNALTQLETERDPQKAKALKQTVSQIIHDELPIIPVVYYQQNVVAHKDVKNVTLDPFERRFLLELLNK</sequence>
<dbReference type="InterPro" id="IPR030678">
    <property type="entry name" value="Peptide/Ni-bd"/>
</dbReference>
<dbReference type="GO" id="GO:0043190">
    <property type="term" value="C:ATP-binding cassette (ABC) transporter complex"/>
    <property type="evidence" value="ECO:0007669"/>
    <property type="project" value="InterPro"/>
</dbReference>
<dbReference type="InterPro" id="IPR000914">
    <property type="entry name" value="SBP_5_dom"/>
</dbReference>
<evidence type="ECO:0000259" key="1">
    <source>
        <dbReference type="Pfam" id="PF00496"/>
    </source>
</evidence>
<dbReference type="AlphaFoldDB" id="A0A328BUT6"/>
<dbReference type="OrthoDB" id="9801912at2"/>
<dbReference type="GO" id="GO:1904680">
    <property type="term" value="F:peptide transmembrane transporter activity"/>
    <property type="evidence" value="ECO:0007669"/>
    <property type="project" value="TreeGrafter"/>
</dbReference>
<organism evidence="2 3">
    <name type="scientific">Glaesserella australis</name>
    <dbReference type="NCBI Taxonomy" id="2094024"/>
    <lineage>
        <taxon>Bacteria</taxon>
        <taxon>Pseudomonadati</taxon>
        <taxon>Pseudomonadota</taxon>
        <taxon>Gammaproteobacteria</taxon>
        <taxon>Pasteurellales</taxon>
        <taxon>Pasteurellaceae</taxon>
        <taxon>Glaesserella</taxon>
    </lineage>
</organism>
<name>A0A328BUT6_9PAST</name>
<accession>A0A328BUT6</accession>
<dbReference type="Pfam" id="PF00496">
    <property type="entry name" value="SBP_bac_5"/>
    <property type="match status" value="1"/>
</dbReference>
<dbReference type="PANTHER" id="PTHR30290">
    <property type="entry name" value="PERIPLASMIC BINDING COMPONENT OF ABC TRANSPORTER"/>
    <property type="match status" value="1"/>
</dbReference>
<evidence type="ECO:0000313" key="2">
    <source>
        <dbReference type="EMBL" id="RAL17849.1"/>
    </source>
</evidence>
<dbReference type="EMBL" id="PTPX01000022">
    <property type="protein sequence ID" value="RAL17849.1"/>
    <property type="molecule type" value="Genomic_DNA"/>
</dbReference>
<dbReference type="CDD" id="cd08490">
    <property type="entry name" value="PBP2_NikA_DppA_OppA_like_3"/>
    <property type="match status" value="1"/>
</dbReference>
<proteinExistence type="predicted"/>
<dbReference type="PANTHER" id="PTHR30290:SF83">
    <property type="entry name" value="ABC TRANSPORTER SUBSTRATE-BINDING PROTEIN"/>
    <property type="match status" value="1"/>
</dbReference>
<reference evidence="3" key="1">
    <citation type="submission" date="2018-02" db="EMBL/GenBank/DDBJ databases">
        <title>Glaesserella australis sp. nov., isolated from the lungs of pigs.</title>
        <authorList>
            <person name="Turni C."/>
            <person name="Christensen H."/>
        </authorList>
    </citation>
    <scope>NUCLEOTIDE SEQUENCE [LARGE SCALE GENOMIC DNA]</scope>
    <source>
        <strain evidence="3">HS4635</strain>
    </source>
</reference>
<dbReference type="GO" id="GO:0015833">
    <property type="term" value="P:peptide transport"/>
    <property type="evidence" value="ECO:0007669"/>
    <property type="project" value="TreeGrafter"/>
</dbReference>
<comment type="caution">
    <text evidence="2">The sequence shown here is derived from an EMBL/GenBank/DDBJ whole genome shotgun (WGS) entry which is preliminary data.</text>
</comment>
<dbReference type="InterPro" id="IPR039424">
    <property type="entry name" value="SBP_5"/>
</dbReference>
<evidence type="ECO:0000313" key="3">
    <source>
        <dbReference type="Proteomes" id="UP000248689"/>
    </source>
</evidence>
<gene>
    <name evidence="2" type="ORF">C5N92_11070</name>
</gene>